<feature type="domain" description="Late embryogenesis abundant protein LEA-2 subgroup" evidence="2">
    <location>
        <begin position="68"/>
        <end position="168"/>
    </location>
</feature>
<dbReference type="Gene3D" id="2.60.40.1820">
    <property type="match status" value="1"/>
</dbReference>
<dbReference type="InterPro" id="IPR055301">
    <property type="entry name" value="Lea14-like_2"/>
</dbReference>
<keyword evidence="1" id="KW-0812">Transmembrane</keyword>
<sequence>MKGGKRNTKCLAYVAAFIVFQTIIILVFALTVMKIKSPKVRFGTVVVENLGSSTTNTSSFDMRLVGQVAIKNTNFGHFKYDSSNVTILYGGMPVGEAVISNGRAKARKTQKFNVTVDISSDKLSGANTNFTSDVGSGFLPLSSQAKLSGKVHLLKVIKKKKSGEMSCTMTVNLQQRSIQDLKCK</sequence>
<evidence type="ECO:0000313" key="3">
    <source>
        <dbReference type="EMBL" id="SPD03150.1"/>
    </source>
</evidence>
<dbReference type="AlphaFoldDB" id="A0A2N9GUW3"/>
<feature type="transmembrane region" description="Helical" evidence="1">
    <location>
        <begin position="12"/>
        <end position="32"/>
    </location>
</feature>
<evidence type="ECO:0000259" key="2">
    <source>
        <dbReference type="Pfam" id="PF03168"/>
    </source>
</evidence>
<dbReference type="InterPro" id="IPR004864">
    <property type="entry name" value="LEA_2"/>
</dbReference>
<accession>A0A2N9GUW3</accession>
<dbReference type="Pfam" id="PF03168">
    <property type="entry name" value="LEA_2"/>
    <property type="match status" value="1"/>
</dbReference>
<proteinExistence type="predicted"/>
<dbReference type="SUPFAM" id="SSF117070">
    <property type="entry name" value="LEA14-like"/>
    <property type="match status" value="1"/>
</dbReference>
<keyword evidence="1" id="KW-1133">Transmembrane helix</keyword>
<evidence type="ECO:0000256" key="1">
    <source>
        <dbReference type="SAM" id="Phobius"/>
    </source>
</evidence>
<name>A0A2N9GUW3_FAGSY</name>
<keyword evidence="1" id="KW-0472">Membrane</keyword>
<protein>
    <recommendedName>
        <fullName evidence="2">Late embryogenesis abundant protein LEA-2 subgroup domain-containing protein</fullName>
    </recommendedName>
</protein>
<reference evidence="3" key="1">
    <citation type="submission" date="2018-02" db="EMBL/GenBank/DDBJ databases">
        <authorList>
            <person name="Cohen D.B."/>
            <person name="Kent A.D."/>
        </authorList>
    </citation>
    <scope>NUCLEOTIDE SEQUENCE</scope>
</reference>
<dbReference type="EMBL" id="OIVN01002380">
    <property type="protein sequence ID" value="SPD03150.1"/>
    <property type="molecule type" value="Genomic_DNA"/>
</dbReference>
<gene>
    <name evidence="3" type="ORF">FSB_LOCUS31032</name>
</gene>
<dbReference type="PANTHER" id="PTHR31852">
    <property type="entry name" value="LATE EMBRYOGENESIS ABUNDANT (LEA) HYDROXYPROLINE-RICH GLYCOPROTEIN FAMILY"/>
    <property type="match status" value="1"/>
</dbReference>
<organism evidence="3">
    <name type="scientific">Fagus sylvatica</name>
    <name type="common">Beechnut</name>
    <dbReference type="NCBI Taxonomy" id="28930"/>
    <lineage>
        <taxon>Eukaryota</taxon>
        <taxon>Viridiplantae</taxon>
        <taxon>Streptophyta</taxon>
        <taxon>Embryophyta</taxon>
        <taxon>Tracheophyta</taxon>
        <taxon>Spermatophyta</taxon>
        <taxon>Magnoliopsida</taxon>
        <taxon>eudicotyledons</taxon>
        <taxon>Gunneridae</taxon>
        <taxon>Pentapetalae</taxon>
        <taxon>rosids</taxon>
        <taxon>fabids</taxon>
        <taxon>Fagales</taxon>
        <taxon>Fagaceae</taxon>
        <taxon>Fagus</taxon>
    </lineage>
</organism>